<dbReference type="SUPFAM" id="SSF50475">
    <property type="entry name" value="FMN-binding split barrel"/>
    <property type="match status" value="1"/>
</dbReference>
<reference evidence="5 6" key="1">
    <citation type="submission" date="2020-04" db="EMBL/GenBank/DDBJ databases">
        <title>Rhodospirillaceae bacterium KN72 isolated from deep sea.</title>
        <authorList>
            <person name="Zhang D.-C."/>
        </authorList>
    </citation>
    <scope>NUCLEOTIDE SEQUENCE [LARGE SCALE GENOMIC DNA]</scope>
    <source>
        <strain evidence="5 6">KN72</strain>
    </source>
</reference>
<comment type="cofactor">
    <cofactor evidence="1">
        <name>FMN</name>
        <dbReference type="ChEBI" id="CHEBI:58210"/>
    </cofactor>
</comment>
<evidence type="ECO:0000256" key="1">
    <source>
        <dbReference type="ARBA" id="ARBA00001917"/>
    </source>
</evidence>
<accession>A0A7Y0HFR5</accession>
<name>A0A7Y0HFR5_9PROT</name>
<dbReference type="InterPro" id="IPR002563">
    <property type="entry name" value="Flavin_Rdtase-like_dom"/>
</dbReference>
<keyword evidence="2" id="KW-0285">Flavoprotein</keyword>
<keyword evidence="6" id="KW-1185">Reference proteome</keyword>
<dbReference type="EMBL" id="JABBNT010000005">
    <property type="protein sequence ID" value="NMM46115.1"/>
    <property type="molecule type" value="Genomic_DNA"/>
</dbReference>
<dbReference type="SMART" id="SM00903">
    <property type="entry name" value="Flavin_Reduct"/>
    <property type="match status" value="1"/>
</dbReference>
<dbReference type="InterPro" id="IPR052174">
    <property type="entry name" value="Flavoredoxin"/>
</dbReference>
<comment type="caution">
    <text evidence="5">The sequence shown here is derived from an EMBL/GenBank/DDBJ whole genome shotgun (WGS) entry which is preliminary data.</text>
</comment>
<dbReference type="PANTHER" id="PTHR43567:SF1">
    <property type="entry name" value="FLAVOREDOXIN"/>
    <property type="match status" value="1"/>
</dbReference>
<dbReference type="AlphaFoldDB" id="A0A7Y0HFR5"/>
<comment type="similarity">
    <text evidence="3">Belongs to the flavoredoxin family.</text>
</comment>
<feature type="domain" description="Flavin reductase like" evidence="4">
    <location>
        <begin position="16"/>
        <end position="163"/>
    </location>
</feature>
<sequence>MKSGFEVLPLHRAFTLIEPGPVVLVTTGDGAKDNIMTITWTMVLGFDAEFAITTGPWNHSYAALETSRECVLAIPTVDMIDTAVGIGMCSGIDTDKFAKFGLTRVAADHVRAPLIAECLANIECRVVDIVARHNIVILEGVAAWIDTARTERRLLHAVGDGTFVADGEGVDRKDLMRSKLPPGL</sequence>
<evidence type="ECO:0000256" key="3">
    <source>
        <dbReference type="ARBA" id="ARBA00038054"/>
    </source>
</evidence>
<organism evidence="5 6">
    <name type="scientific">Pacificispira spongiicola</name>
    <dbReference type="NCBI Taxonomy" id="2729598"/>
    <lineage>
        <taxon>Bacteria</taxon>
        <taxon>Pseudomonadati</taxon>
        <taxon>Pseudomonadota</taxon>
        <taxon>Alphaproteobacteria</taxon>
        <taxon>Rhodospirillales</taxon>
        <taxon>Rhodospirillaceae</taxon>
        <taxon>Pacificispira</taxon>
    </lineage>
</organism>
<dbReference type="PANTHER" id="PTHR43567">
    <property type="entry name" value="FLAVOREDOXIN-RELATED-RELATED"/>
    <property type="match status" value="1"/>
</dbReference>
<dbReference type="Gene3D" id="2.30.110.10">
    <property type="entry name" value="Electron Transport, Fmn-binding Protein, Chain A"/>
    <property type="match status" value="1"/>
</dbReference>
<dbReference type="Proteomes" id="UP000539372">
    <property type="component" value="Unassembled WGS sequence"/>
</dbReference>
<dbReference type="Pfam" id="PF01613">
    <property type="entry name" value="Flavin_Reduct"/>
    <property type="match status" value="1"/>
</dbReference>
<dbReference type="GO" id="GO:0010181">
    <property type="term" value="F:FMN binding"/>
    <property type="evidence" value="ECO:0007669"/>
    <property type="project" value="InterPro"/>
</dbReference>
<evidence type="ECO:0000313" key="5">
    <source>
        <dbReference type="EMBL" id="NMM46115.1"/>
    </source>
</evidence>
<protein>
    <submittedName>
        <fullName evidence="5">Flavin reductase family protein</fullName>
    </submittedName>
</protein>
<dbReference type="RefSeq" id="WP_169626504.1">
    <property type="nucleotide sequence ID" value="NZ_JABBNT010000005.1"/>
</dbReference>
<proteinExistence type="inferred from homology"/>
<evidence type="ECO:0000313" key="6">
    <source>
        <dbReference type="Proteomes" id="UP000539372"/>
    </source>
</evidence>
<gene>
    <name evidence="5" type="ORF">HH303_16605</name>
</gene>
<evidence type="ECO:0000256" key="2">
    <source>
        <dbReference type="ARBA" id="ARBA00022630"/>
    </source>
</evidence>
<dbReference type="InterPro" id="IPR012349">
    <property type="entry name" value="Split_barrel_FMN-bd"/>
</dbReference>
<dbReference type="GO" id="GO:0016646">
    <property type="term" value="F:oxidoreductase activity, acting on the CH-NH group of donors, NAD or NADP as acceptor"/>
    <property type="evidence" value="ECO:0007669"/>
    <property type="project" value="UniProtKB-ARBA"/>
</dbReference>
<evidence type="ECO:0000259" key="4">
    <source>
        <dbReference type="SMART" id="SM00903"/>
    </source>
</evidence>